<organism evidence="3 4">
    <name type="scientific">Halteria grandinella</name>
    <dbReference type="NCBI Taxonomy" id="5974"/>
    <lineage>
        <taxon>Eukaryota</taxon>
        <taxon>Sar</taxon>
        <taxon>Alveolata</taxon>
        <taxon>Ciliophora</taxon>
        <taxon>Intramacronucleata</taxon>
        <taxon>Spirotrichea</taxon>
        <taxon>Stichotrichia</taxon>
        <taxon>Sporadotrichida</taxon>
        <taxon>Halteriidae</taxon>
        <taxon>Halteria</taxon>
    </lineage>
</organism>
<sequence>MTQHQSFDNIKFWAKQLRNHGGDDVIKVVLGNKCDLTEKLNVTEEEIKELAESINATYFIVSAYNNQNIIECFDFMANQLMKRQNASDDVMKNNKNSKQLSTNTESVLDQKKQNSGCC</sequence>
<dbReference type="PRINTS" id="PR00449">
    <property type="entry name" value="RASTRNSFRMNG"/>
</dbReference>
<name>A0A8J8NIC0_HALGN</name>
<protein>
    <submittedName>
        <fullName evidence="3">Uncharacterized protein</fullName>
    </submittedName>
</protein>
<evidence type="ECO:0000256" key="2">
    <source>
        <dbReference type="SAM" id="MobiDB-lite"/>
    </source>
</evidence>
<gene>
    <name evidence="3" type="ORF">FGO68_gene2285</name>
</gene>
<dbReference type="Gene3D" id="3.40.50.300">
    <property type="entry name" value="P-loop containing nucleotide triphosphate hydrolases"/>
    <property type="match status" value="1"/>
</dbReference>
<dbReference type="PANTHER" id="PTHR47978">
    <property type="match status" value="1"/>
</dbReference>
<dbReference type="OrthoDB" id="289756at2759"/>
<dbReference type="EMBL" id="RRYP01016519">
    <property type="protein sequence ID" value="TNV75015.1"/>
    <property type="molecule type" value="Genomic_DNA"/>
</dbReference>
<dbReference type="InterPro" id="IPR001806">
    <property type="entry name" value="Small_GTPase"/>
</dbReference>
<evidence type="ECO:0000313" key="4">
    <source>
        <dbReference type="Proteomes" id="UP000785679"/>
    </source>
</evidence>
<dbReference type="SUPFAM" id="SSF52540">
    <property type="entry name" value="P-loop containing nucleoside triphosphate hydrolases"/>
    <property type="match status" value="1"/>
</dbReference>
<evidence type="ECO:0000313" key="3">
    <source>
        <dbReference type="EMBL" id="TNV75015.1"/>
    </source>
</evidence>
<evidence type="ECO:0000256" key="1">
    <source>
        <dbReference type="ARBA" id="ARBA00022741"/>
    </source>
</evidence>
<keyword evidence="1" id="KW-0547">Nucleotide-binding</keyword>
<dbReference type="PROSITE" id="PS51421">
    <property type="entry name" value="RAS"/>
    <property type="match status" value="1"/>
</dbReference>
<accession>A0A8J8NIC0</accession>
<comment type="caution">
    <text evidence="3">The sequence shown here is derived from an EMBL/GenBank/DDBJ whole genome shotgun (WGS) entry which is preliminary data.</text>
</comment>
<dbReference type="SMART" id="SM00175">
    <property type="entry name" value="RAB"/>
    <property type="match status" value="1"/>
</dbReference>
<dbReference type="InterPro" id="IPR027417">
    <property type="entry name" value="P-loop_NTPase"/>
</dbReference>
<dbReference type="PROSITE" id="PS51419">
    <property type="entry name" value="RAB"/>
    <property type="match status" value="1"/>
</dbReference>
<dbReference type="AlphaFoldDB" id="A0A8J8NIC0"/>
<dbReference type="GO" id="GO:0003924">
    <property type="term" value="F:GTPase activity"/>
    <property type="evidence" value="ECO:0007669"/>
    <property type="project" value="InterPro"/>
</dbReference>
<dbReference type="Pfam" id="PF00071">
    <property type="entry name" value="Ras"/>
    <property type="match status" value="1"/>
</dbReference>
<reference evidence="3" key="1">
    <citation type="submission" date="2019-06" db="EMBL/GenBank/DDBJ databases">
        <authorList>
            <person name="Zheng W."/>
        </authorList>
    </citation>
    <scope>NUCLEOTIDE SEQUENCE</scope>
    <source>
        <strain evidence="3">QDHG01</strain>
    </source>
</reference>
<feature type="compositionally biased region" description="Polar residues" evidence="2">
    <location>
        <begin position="93"/>
        <end position="118"/>
    </location>
</feature>
<proteinExistence type="predicted"/>
<dbReference type="GO" id="GO:0005525">
    <property type="term" value="F:GTP binding"/>
    <property type="evidence" value="ECO:0007669"/>
    <property type="project" value="InterPro"/>
</dbReference>
<keyword evidence="4" id="KW-1185">Reference proteome</keyword>
<feature type="region of interest" description="Disordered" evidence="2">
    <location>
        <begin position="86"/>
        <end position="118"/>
    </location>
</feature>
<dbReference type="Proteomes" id="UP000785679">
    <property type="component" value="Unassembled WGS sequence"/>
</dbReference>